<comment type="subcellular location">
    <subcellularLocation>
        <location evidence="5">Cell membrane</location>
        <topology evidence="5">Multi-pass membrane protein</topology>
    </subcellularLocation>
    <subcellularLocation>
        <location evidence="1">Membrane</location>
        <topology evidence="1">Multi-pass membrane protein</topology>
    </subcellularLocation>
</comment>
<accession>A0ABU9BXK6</accession>
<name>A0ABU9BXK6_9BURK</name>
<keyword evidence="4 5" id="KW-0472">Membrane</keyword>
<feature type="transmembrane region" description="Helical" evidence="5">
    <location>
        <begin position="104"/>
        <end position="122"/>
    </location>
</feature>
<evidence type="ECO:0000313" key="7">
    <source>
        <dbReference type="Proteomes" id="UP001371218"/>
    </source>
</evidence>
<keyword evidence="2 5" id="KW-0812">Transmembrane</keyword>
<evidence type="ECO:0000256" key="5">
    <source>
        <dbReference type="RuleBase" id="RU363041"/>
    </source>
</evidence>
<sequence length="263" mass="27264">MEIDGMRVVAGLMVGTIVGITGVGGGALMTPILVLMFGIAPQTAVGTDLLYASITKMFGVAVHQNHGTVDWGVVGRLAMGSLPAAALTLAWMHFNEAHQIKSGFIISAVAIALMITAVGMLAKDYLHRVGRSLRVTDASYFKHVQPVATVIAGIVLGVLVTLTSIGAGALGTVMLVYLYPMRLNASKLVGTDLAHAIPLALIAGLGHLSLGNVNYGLLGNLLMGSIPGVLIGSFISTRAPLTFIRYAIAGVLGLVSLKMFGLF</sequence>
<feature type="transmembrane region" description="Helical" evidence="5">
    <location>
        <begin position="243"/>
        <end position="262"/>
    </location>
</feature>
<keyword evidence="3 5" id="KW-1133">Transmembrane helix</keyword>
<dbReference type="EMBL" id="JBBUTG010000018">
    <property type="protein sequence ID" value="MEK8033600.1"/>
    <property type="molecule type" value="Genomic_DNA"/>
</dbReference>
<feature type="transmembrane region" description="Helical" evidence="5">
    <location>
        <begin position="216"/>
        <end position="236"/>
    </location>
</feature>
<dbReference type="Proteomes" id="UP001371218">
    <property type="component" value="Unassembled WGS sequence"/>
</dbReference>
<dbReference type="InterPro" id="IPR002781">
    <property type="entry name" value="TM_pro_TauE-like"/>
</dbReference>
<evidence type="ECO:0000256" key="1">
    <source>
        <dbReference type="ARBA" id="ARBA00004141"/>
    </source>
</evidence>
<organism evidence="6 7">
    <name type="scientific">Ideonella lacteola</name>
    <dbReference type="NCBI Taxonomy" id="2984193"/>
    <lineage>
        <taxon>Bacteria</taxon>
        <taxon>Pseudomonadati</taxon>
        <taxon>Pseudomonadota</taxon>
        <taxon>Betaproteobacteria</taxon>
        <taxon>Burkholderiales</taxon>
        <taxon>Sphaerotilaceae</taxon>
        <taxon>Ideonella</taxon>
    </lineage>
</organism>
<protein>
    <recommendedName>
        <fullName evidence="5">Probable membrane transporter protein</fullName>
    </recommendedName>
</protein>
<comment type="caution">
    <text evidence="6">The sequence shown here is derived from an EMBL/GenBank/DDBJ whole genome shotgun (WGS) entry which is preliminary data.</text>
</comment>
<evidence type="ECO:0000313" key="6">
    <source>
        <dbReference type="EMBL" id="MEK8033600.1"/>
    </source>
</evidence>
<proteinExistence type="inferred from homology"/>
<feature type="transmembrane region" description="Helical" evidence="5">
    <location>
        <begin position="73"/>
        <end position="92"/>
    </location>
</feature>
<evidence type="ECO:0000256" key="4">
    <source>
        <dbReference type="ARBA" id="ARBA00023136"/>
    </source>
</evidence>
<dbReference type="Pfam" id="PF01925">
    <property type="entry name" value="TauE"/>
    <property type="match status" value="1"/>
</dbReference>
<feature type="transmembrane region" description="Helical" evidence="5">
    <location>
        <begin position="191"/>
        <end position="210"/>
    </location>
</feature>
<evidence type="ECO:0000256" key="3">
    <source>
        <dbReference type="ARBA" id="ARBA00022989"/>
    </source>
</evidence>
<dbReference type="RefSeq" id="WP_341428024.1">
    <property type="nucleotide sequence ID" value="NZ_JBBUTG010000018.1"/>
</dbReference>
<reference evidence="6 7" key="1">
    <citation type="submission" date="2024-04" db="EMBL/GenBank/DDBJ databases">
        <title>Novel species of the genus Ideonella isolated from streams.</title>
        <authorList>
            <person name="Lu H."/>
        </authorList>
    </citation>
    <scope>NUCLEOTIDE SEQUENCE [LARGE SCALE GENOMIC DNA]</scope>
    <source>
        <strain evidence="6 7">DXS29W</strain>
    </source>
</reference>
<dbReference type="PANTHER" id="PTHR43701">
    <property type="entry name" value="MEMBRANE TRANSPORTER PROTEIN MJ0441-RELATED"/>
    <property type="match status" value="1"/>
</dbReference>
<comment type="similarity">
    <text evidence="5">Belongs to the 4-toluene sulfonate uptake permease (TSUP) (TC 2.A.102) family.</text>
</comment>
<feature type="transmembrane region" description="Helical" evidence="5">
    <location>
        <begin position="12"/>
        <end position="40"/>
    </location>
</feature>
<dbReference type="InterPro" id="IPR051598">
    <property type="entry name" value="TSUP/Inactive_protease-like"/>
</dbReference>
<dbReference type="PANTHER" id="PTHR43701:SF2">
    <property type="entry name" value="MEMBRANE TRANSPORTER PROTEIN YJNA-RELATED"/>
    <property type="match status" value="1"/>
</dbReference>
<evidence type="ECO:0000256" key="2">
    <source>
        <dbReference type="ARBA" id="ARBA00022692"/>
    </source>
</evidence>
<keyword evidence="5" id="KW-1003">Cell membrane</keyword>
<feature type="transmembrane region" description="Helical" evidence="5">
    <location>
        <begin position="150"/>
        <end position="179"/>
    </location>
</feature>
<keyword evidence="7" id="KW-1185">Reference proteome</keyword>
<gene>
    <name evidence="6" type="ORF">AACH06_22490</name>
</gene>